<dbReference type="KEGG" id="cmp:Cha6605_6279"/>
<geneLocation type="plasmid" evidence="1 2">
    <name>pCHA6605.01</name>
</geneLocation>
<reference evidence="1 2" key="1">
    <citation type="submission" date="2012-05" db="EMBL/GenBank/DDBJ databases">
        <title>Noncontiguous Finished plasmid 1 of genome of Chamaesiphon sp. PCC 6605.</title>
        <authorList>
            <consortium name="US DOE Joint Genome Institute"/>
            <person name="Gugger M."/>
            <person name="Coursin T."/>
            <person name="Rippka R."/>
            <person name="Tandeau De Marsac N."/>
            <person name="Huntemann M."/>
            <person name="Wei C.-L."/>
            <person name="Han J."/>
            <person name="Detter J.C."/>
            <person name="Han C."/>
            <person name="Tapia R."/>
            <person name="Chen A."/>
            <person name="Kyrpides N."/>
            <person name="Mavromatis K."/>
            <person name="Markowitz V."/>
            <person name="Szeto E."/>
            <person name="Ivanova N."/>
            <person name="Pagani I."/>
            <person name="Pati A."/>
            <person name="Goodwin L."/>
            <person name="Nordberg H.P."/>
            <person name="Cantor M.N."/>
            <person name="Hua S.X."/>
            <person name="Woyke T."/>
            <person name="Kerfeld C.A."/>
        </authorList>
    </citation>
    <scope>NUCLEOTIDE SEQUENCE [LARGE SCALE GENOMIC DNA]</scope>
    <source>
        <strain evidence="2">ATCC 27169 / PCC 6605</strain>
        <plasmid evidence="2">Plasmid pCHA6605.01</plasmid>
    </source>
</reference>
<dbReference type="HOGENOM" id="CLU_3267581_0_0_3"/>
<accession>K9UQM6</accession>
<sequence>MLGVRLEVMTTTVTPHFYQAKRQGFSSDLMLHKQAENANGD</sequence>
<evidence type="ECO:0000313" key="1">
    <source>
        <dbReference type="EMBL" id="AFY97105.1"/>
    </source>
</evidence>
<dbReference type="AlphaFoldDB" id="K9UQM6"/>
<gene>
    <name evidence="1" type="ORF">Cha6605_6279</name>
</gene>
<keyword evidence="1" id="KW-0614">Plasmid</keyword>
<dbReference type="EMBL" id="CP003601">
    <property type="protein sequence ID" value="AFY97105.1"/>
    <property type="molecule type" value="Genomic_DNA"/>
</dbReference>
<protein>
    <submittedName>
        <fullName evidence="1">Uncharacterized protein</fullName>
    </submittedName>
</protein>
<dbReference type="Proteomes" id="UP000010366">
    <property type="component" value="Plasmid pCHA6605.01"/>
</dbReference>
<name>K9UQM6_CHAP6</name>
<proteinExistence type="predicted"/>
<evidence type="ECO:0000313" key="2">
    <source>
        <dbReference type="Proteomes" id="UP000010366"/>
    </source>
</evidence>
<organism evidence="1 2">
    <name type="scientific">Chamaesiphon minutus (strain ATCC 27169 / PCC 6605)</name>
    <dbReference type="NCBI Taxonomy" id="1173020"/>
    <lineage>
        <taxon>Bacteria</taxon>
        <taxon>Bacillati</taxon>
        <taxon>Cyanobacteriota</taxon>
        <taxon>Cyanophyceae</taxon>
        <taxon>Gomontiellales</taxon>
        <taxon>Chamaesiphonaceae</taxon>
        <taxon>Chamaesiphon</taxon>
    </lineage>
</organism>
<keyword evidence="2" id="KW-1185">Reference proteome</keyword>